<protein>
    <recommendedName>
        <fullName evidence="1">diguanylate cyclase</fullName>
        <ecNumber evidence="1">2.7.7.65</ecNumber>
    </recommendedName>
</protein>
<dbReference type="EMBL" id="CP014841">
    <property type="protein sequence ID" value="AND70279.1"/>
    <property type="molecule type" value="Genomic_DNA"/>
</dbReference>
<name>A0A161J2E0_9GAMM</name>
<dbReference type="InterPro" id="IPR000160">
    <property type="entry name" value="GGDEF_dom"/>
</dbReference>
<dbReference type="SUPFAM" id="SSF55073">
    <property type="entry name" value="Nucleotide cyclase"/>
    <property type="match status" value="1"/>
</dbReference>
<gene>
    <name evidence="6" type="ORF">ATSB10_28250</name>
</gene>
<evidence type="ECO:0000256" key="4">
    <source>
        <dbReference type="SAM" id="Phobius"/>
    </source>
</evidence>
<dbReference type="Gene3D" id="3.30.70.270">
    <property type="match status" value="1"/>
</dbReference>
<proteinExistence type="predicted"/>
<feature type="transmembrane region" description="Helical" evidence="4">
    <location>
        <begin position="12"/>
        <end position="32"/>
    </location>
</feature>
<evidence type="ECO:0000256" key="2">
    <source>
        <dbReference type="ARBA" id="ARBA00034247"/>
    </source>
</evidence>
<keyword evidence="4" id="KW-0812">Transmembrane</keyword>
<dbReference type="PANTHER" id="PTHR45138:SF9">
    <property type="entry name" value="DIGUANYLATE CYCLASE DGCM-RELATED"/>
    <property type="match status" value="1"/>
</dbReference>
<reference evidence="6 7" key="1">
    <citation type="submission" date="2016-02" db="EMBL/GenBank/DDBJ databases">
        <title>Complete genome sequencing and analysis of ATSB10, Dyella thiooxydans isolated from rhizosphere soil of sunflower (Helianthus annuus L.).</title>
        <authorList>
            <person name="Lee Y."/>
            <person name="Hwangbo K."/>
            <person name="Chung H."/>
            <person name="Yoo J."/>
            <person name="Kim K.Y."/>
            <person name="Sa T.M."/>
            <person name="Um Y."/>
            <person name="Madhaiyan M."/>
        </authorList>
    </citation>
    <scope>NUCLEOTIDE SEQUENCE [LARGE SCALE GENOMIC DNA]</scope>
    <source>
        <strain evidence="6 7">ATSB10</strain>
    </source>
</reference>
<feature type="transmembrane region" description="Helical" evidence="4">
    <location>
        <begin position="128"/>
        <end position="148"/>
    </location>
</feature>
<dbReference type="InterPro" id="IPR043128">
    <property type="entry name" value="Rev_trsase/Diguanyl_cyclase"/>
</dbReference>
<feature type="coiled-coil region" evidence="3">
    <location>
        <begin position="216"/>
        <end position="243"/>
    </location>
</feature>
<dbReference type="Pfam" id="PF00990">
    <property type="entry name" value="GGDEF"/>
    <property type="match status" value="1"/>
</dbReference>
<dbReference type="NCBIfam" id="TIGR00254">
    <property type="entry name" value="GGDEF"/>
    <property type="match status" value="1"/>
</dbReference>
<dbReference type="Proteomes" id="UP000077255">
    <property type="component" value="Chromosome"/>
</dbReference>
<dbReference type="PANTHER" id="PTHR45138">
    <property type="entry name" value="REGULATORY COMPONENTS OF SENSORY TRANSDUCTION SYSTEM"/>
    <property type="match status" value="1"/>
</dbReference>
<accession>A0A161J2E0</accession>
<dbReference type="GO" id="GO:0052621">
    <property type="term" value="F:diguanylate cyclase activity"/>
    <property type="evidence" value="ECO:0007669"/>
    <property type="project" value="UniProtKB-EC"/>
</dbReference>
<feature type="domain" description="GGDEF" evidence="5">
    <location>
        <begin position="265"/>
        <end position="389"/>
    </location>
</feature>
<keyword evidence="4" id="KW-0472">Membrane</keyword>
<dbReference type="EC" id="2.7.7.65" evidence="1"/>
<evidence type="ECO:0000313" key="6">
    <source>
        <dbReference type="EMBL" id="AND70279.1"/>
    </source>
</evidence>
<dbReference type="InterPro" id="IPR050469">
    <property type="entry name" value="Diguanylate_Cyclase"/>
</dbReference>
<dbReference type="CDD" id="cd01949">
    <property type="entry name" value="GGDEF"/>
    <property type="match status" value="1"/>
</dbReference>
<dbReference type="SMART" id="SM00267">
    <property type="entry name" value="GGDEF"/>
    <property type="match status" value="1"/>
</dbReference>
<dbReference type="PATRIC" id="fig|445710.3.peg.2821"/>
<keyword evidence="4" id="KW-1133">Transmembrane helix</keyword>
<dbReference type="KEGG" id="dtx:ATSB10_28250"/>
<sequence length="389" mass="42400">MELLLLWRWSTLVQATSDLIIAVFFVSLALSLRRRELGPWLGAWLFNLSALLVTIAYWLAQPVSSRTVAVFAGFGYVFGKTMFVALMVIGADRFRGRPYADSGFAKVAVVVALFAAVTAWAVHSTDQLGVIQETVIALAFGGGALRLLRSAGFGWVAVGFSLRAMLSVAAVACYGIQWVSGAPQPGTILAYFVASHSSFDTGAEWVIALGCLLATYRLIQRELSESNTELRTARDQMQQLLHRDQLTGVFNRRALPIMLAEARKVGATVLFFDLDHFKRINDELGHSSGDASLARFARALQASFRTDDQVIRYAGDEFVVVAQDMDPTAIATRVQSVREQLQHADALTPAISFSAGVAVLPPQGNPDAVLREADQAMYDAKARRQPVDA</sequence>
<evidence type="ECO:0000256" key="3">
    <source>
        <dbReference type="SAM" id="Coils"/>
    </source>
</evidence>
<evidence type="ECO:0000256" key="1">
    <source>
        <dbReference type="ARBA" id="ARBA00012528"/>
    </source>
</evidence>
<feature type="transmembrane region" description="Helical" evidence="4">
    <location>
        <begin position="71"/>
        <end position="91"/>
    </location>
</feature>
<keyword evidence="7" id="KW-1185">Reference proteome</keyword>
<dbReference type="STRING" id="445710.ATSB10_28250"/>
<dbReference type="RefSeq" id="WP_063673334.1">
    <property type="nucleotide sequence ID" value="NZ_CP014841.1"/>
</dbReference>
<feature type="transmembrane region" description="Helical" evidence="4">
    <location>
        <begin position="160"/>
        <end position="182"/>
    </location>
</feature>
<dbReference type="PROSITE" id="PS50887">
    <property type="entry name" value="GGDEF"/>
    <property type="match status" value="1"/>
</dbReference>
<dbReference type="InterPro" id="IPR029787">
    <property type="entry name" value="Nucleotide_cyclase"/>
</dbReference>
<feature type="transmembrane region" description="Helical" evidence="4">
    <location>
        <begin position="103"/>
        <end position="122"/>
    </location>
</feature>
<comment type="catalytic activity">
    <reaction evidence="2">
        <text>2 GTP = 3',3'-c-di-GMP + 2 diphosphate</text>
        <dbReference type="Rhea" id="RHEA:24898"/>
        <dbReference type="ChEBI" id="CHEBI:33019"/>
        <dbReference type="ChEBI" id="CHEBI:37565"/>
        <dbReference type="ChEBI" id="CHEBI:58805"/>
        <dbReference type="EC" id="2.7.7.65"/>
    </reaction>
</comment>
<keyword evidence="3" id="KW-0175">Coiled coil</keyword>
<dbReference type="AlphaFoldDB" id="A0A161J2E0"/>
<organism evidence="6 7">
    <name type="scientific">Dyella thiooxydans</name>
    <dbReference type="NCBI Taxonomy" id="445710"/>
    <lineage>
        <taxon>Bacteria</taxon>
        <taxon>Pseudomonadati</taxon>
        <taxon>Pseudomonadota</taxon>
        <taxon>Gammaproteobacteria</taxon>
        <taxon>Lysobacterales</taxon>
        <taxon>Rhodanobacteraceae</taxon>
        <taxon>Dyella</taxon>
    </lineage>
</organism>
<evidence type="ECO:0000313" key="7">
    <source>
        <dbReference type="Proteomes" id="UP000077255"/>
    </source>
</evidence>
<feature type="transmembrane region" description="Helical" evidence="4">
    <location>
        <begin position="39"/>
        <end position="59"/>
    </location>
</feature>
<evidence type="ECO:0000259" key="5">
    <source>
        <dbReference type="PROSITE" id="PS50887"/>
    </source>
</evidence>